<dbReference type="GO" id="GO:0009535">
    <property type="term" value="C:chloroplast thylakoid membrane"/>
    <property type="evidence" value="ECO:0007669"/>
    <property type="project" value="TreeGrafter"/>
</dbReference>
<proteinExistence type="predicted"/>
<keyword evidence="2" id="KW-0812">Transmembrane</keyword>
<comment type="caution">
    <text evidence="4">The sequence shown here is derived from an EMBL/GenBank/DDBJ whole genome shotgun (WGS) entry which is preliminary data.</text>
</comment>
<evidence type="ECO:0000313" key="5">
    <source>
        <dbReference type="Proteomes" id="UP001054821"/>
    </source>
</evidence>
<evidence type="ECO:0000313" key="4">
    <source>
        <dbReference type="EMBL" id="KAI5345963.1"/>
    </source>
</evidence>
<dbReference type="InterPro" id="IPR025564">
    <property type="entry name" value="CAAD_dom"/>
</dbReference>
<keyword evidence="5" id="KW-1185">Reference proteome</keyword>
<evidence type="ECO:0000256" key="1">
    <source>
        <dbReference type="ARBA" id="ARBA00004141"/>
    </source>
</evidence>
<dbReference type="PANTHER" id="PTHR33222">
    <property type="match status" value="1"/>
</dbReference>
<dbReference type="PANTHER" id="PTHR33222:SF9">
    <property type="entry name" value="PROTEIN CURVATURE THYLAKOID 1B, CHLOROPLASTIC"/>
    <property type="match status" value="1"/>
</dbReference>
<protein>
    <recommendedName>
        <fullName evidence="3">Cyanobacterial aminoacyl-tRNA synthetase CAAD domain-containing protein</fullName>
    </recommendedName>
</protein>
<dbReference type="EMBL" id="JAJFAZ020000002">
    <property type="protein sequence ID" value="KAI5345963.1"/>
    <property type="molecule type" value="Genomic_DNA"/>
</dbReference>
<name>A0AAD4WLZ5_PRUDU</name>
<accession>A0AAD4WLZ5</accession>
<dbReference type="Proteomes" id="UP001054821">
    <property type="component" value="Chromosome 2"/>
</dbReference>
<dbReference type="AlphaFoldDB" id="A0AAD4WLZ5"/>
<evidence type="ECO:0000259" key="3">
    <source>
        <dbReference type="Pfam" id="PF14159"/>
    </source>
</evidence>
<feature type="transmembrane region" description="Helical" evidence="2">
    <location>
        <begin position="117"/>
        <end position="140"/>
    </location>
</feature>
<organism evidence="4 5">
    <name type="scientific">Prunus dulcis</name>
    <name type="common">Almond</name>
    <name type="synonym">Amygdalus dulcis</name>
    <dbReference type="NCBI Taxonomy" id="3755"/>
    <lineage>
        <taxon>Eukaryota</taxon>
        <taxon>Viridiplantae</taxon>
        <taxon>Streptophyta</taxon>
        <taxon>Embryophyta</taxon>
        <taxon>Tracheophyta</taxon>
        <taxon>Spermatophyta</taxon>
        <taxon>Magnoliopsida</taxon>
        <taxon>eudicotyledons</taxon>
        <taxon>Gunneridae</taxon>
        <taxon>Pentapetalae</taxon>
        <taxon>rosids</taxon>
        <taxon>fabids</taxon>
        <taxon>Rosales</taxon>
        <taxon>Rosaceae</taxon>
        <taxon>Amygdaloideae</taxon>
        <taxon>Amygdaleae</taxon>
        <taxon>Prunus</taxon>
    </lineage>
</organism>
<gene>
    <name evidence="4" type="ORF">L3X38_013840</name>
</gene>
<evidence type="ECO:0000256" key="2">
    <source>
        <dbReference type="SAM" id="Phobius"/>
    </source>
</evidence>
<keyword evidence="2" id="KW-0472">Membrane</keyword>
<dbReference type="InterPro" id="IPR033344">
    <property type="entry name" value="CURT1"/>
</dbReference>
<reference evidence="4 5" key="1">
    <citation type="journal article" date="2022" name="G3 (Bethesda)">
        <title>Whole-genome sequence and methylome profiling of the almond [Prunus dulcis (Mill.) D.A. Webb] cultivar 'Nonpareil'.</title>
        <authorList>
            <person name="D'Amico-Willman K.M."/>
            <person name="Ouma W.Z."/>
            <person name="Meulia T."/>
            <person name="Sideli G.M."/>
            <person name="Gradziel T.M."/>
            <person name="Fresnedo-Ramirez J."/>
        </authorList>
    </citation>
    <scope>NUCLEOTIDE SEQUENCE [LARGE SCALE GENOMIC DNA]</scope>
    <source>
        <strain evidence="4">Clone GOH B32 T37-40</strain>
    </source>
</reference>
<keyword evidence="2" id="KW-1133">Transmembrane helix</keyword>
<comment type="subcellular location">
    <subcellularLocation>
        <location evidence="1">Membrane</location>
        <topology evidence="1">Multi-pass membrane protein</topology>
    </subcellularLocation>
</comment>
<feature type="domain" description="Cyanobacterial aminoacyl-tRNA synthetase CAAD" evidence="3">
    <location>
        <begin position="38"/>
        <end position="85"/>
    </location>
</feature>
<feature type="transmembrane region" description="Helical" evidence="2">
    <location>
        <begin position="85"/>
        <end position="105"/>
    </location>
</feature>
<dbReference type="Pfam" id="PF14159">
    <property type="entry name" value="CAAD"/>
    <property type="match status" value="1"/>
</dbReference>
<sequence length="144" mass="15473">MGTPKLSDLGLKQSRDGWPTGKFLAEVATAEFPEIVKAVQEAWEKAEDKYAVSSLAVAGAVALWGSTGLISAIDRLPSVPGVLDLALSYFLSTAFLMYLCSGLHTRTLYSNQTGVYIIWYWVVEGDLGLASSAVQVAYILSPPL</sequence>
<feature type="transmembrane region" description="Helical" evidence="2">
    <location>
        <begin position="50"/>
        <end position="73"/>
    </location>
</feature>